<evidence type="ECO:0000313" key="2">
    <source>
        <dbReference type="Proteomes" id="UP000008466"/>
    </source>
</evidence>
<proteinExistence type="predicted"/>
<dbReference type="HOGENOM" id="CLU_1694398_0_0_12"/>
<dbReference type="EMBL" id="CP002541">
    <property type="protein sequence ID" value="ADY13058.1"/>
    <property type="molecule type" value="Genomic_DNA"/>
</dbReference>
<sequence length="155" mass="16900">MVAARDGGKTTRLKQLIEQAQHAGLKVSGVIALANPEKTWYRLKDLSSTESRLALSSQINLGTERIGRFSISSDVFAWANALIEQSMATTELIVFDEIGKLELQGGGLAPSFRKALDETSCNILASVRDEHVEAVLKCFAIDASHLSIVKVEKEE</sequence>
<dbReference type="STRING" id="158189.SpiBuddy_1233"/>
<protein>
    <recommendedName>
        <fullName evidence="3">NTPase</fullName>
    </recommendedName>
</protein>
<evidence type="ECO:0000313" key="1">
    <source>
        <dbReference type="EMBL" id="ADY13058.1"/>
    </source>
</evidence>
<dbReference type="AlphaFoldDB" id="F0RYS2"/>
<dbReference type="InterPro" id="IPR004948">
    <property type="entry name" value="Nuc-triphosphatase_THEP1"/>
</dbReference>
<accession>F0RYS2</accession>
<reference evidence="2" key="1">
    <citation type="submission" date="2011-02" db="EMBL/GenBank/DDBJ databases">
        <title>Complete sequence of Spirochaeta sp. Buddy.</title>
        <authorList>
            <person name="Lucas S."/>
            <person name="Copeland A."/>
            <person name="Lapidus A."/>
            <person name="Cheng J.-F."/>
            <person name="Goodwin L."/>
            <person name="Pitluck S."/>
            <person name="Zeytun A."/>
            <person name="Detter J.C."/>
            <person name="Han C."/>
            <person name="Tapia R."/>
            <person name="Land M."/>
            <person name="Hauser L."/>
            <person name="Kyrpides N."/>
            <person name="Ivanova N."/>
            <person name="Mikhailova N."/>
            <person name="Pagani I."/>
            <person name="Ritalahti K.M."/>
            <person name="Loeffler F.E."/>
            <person name="Woyke T."/>
        </authorList>
    </citation>
    <scope>NUCLEOTIDE SEQUENCE [LARGE SCALE GENOMIC DNA]</scope>
    <source>
        <strain evidence="2">ATCC BAA-1886 / DSM 22777 / Buddy</strain>
    </source>
</reference>
<dbReference type="KEGG" id="sbu:SpiBuddy_1233"/>
<dbReference type="GO" id="GO:0017111">
    <property type="term" value="F:ribonucleoside triphosphate phosphatase activity"/>
    <property type="evidence" value="ECO:0007669"/>
    <property type="project" value="InterPro"/>
</dbReference>
<dbReference type="Pfam" id="PF03266">
    <property type="entry name" value="NTPase_1"/>
    <property type="match status" value="1"/>
</dbReference>
<gene>
    <name evidence="1" type="ordered locus">SpiBuddy_1233</name>
</gene>
<dbReference type="Proteomes" id="UP000008466">
    <property type="component" value="Chromosome"/>
</dbReference>
<keyword evidence="2" id="KW-1185">Reference proteome</keyword>
<dbReference type="InterPro" id="IPR027417">
    <property type="entry name" value="P-loop_NTPase"/>
</dbReference>
<evidence type="ECO:0008006" key="3">
    <source>
        <dbReference type="Google" id="ProtNLM"/>
    </source>
</evidence>
<organism evidence="1 2">
    <name type="scientific">Sphaerochaeta globosa (strain ATCC BAA-1886 / DSM 22777 / Buddy)</name>
    <name type="common">Spirochaeta sp. (strain Buddy)</name>
    <dbReference type="NCBI Taxonomy" id="158189"/>
    <lineage>
        <taxon>Bacteria</taxon>
        <taxon>Pseudomonadati</taxon>
        <taxon>Spirochaetota</taxon>
        <taxon>Spirochaetia</taxon>
        <taxon>Spirochaetales</taxon>
        <taxon>Sphaerochaetaceae</taxon>
        <taxon>Sphaerochaeta</taxon>
    </lineage>
</organism>
<name>F0RYS2_SPHGB</name>
<dbReference type="Gene3D" id="3.40.50.300">
    <property type="entry name" value="P-loop containing nucleotide triphosphate hydrolases"/>
    <property type="match status" value="1"/>
</dbReference>